<name>A0A1L2CUW6_9CAUD</name>
<dbReference type="SUPFAM" id="SSF56300">
    <property type="entry name" value="Metallo-dependent phosphatases"/>
    <property type="match status" value="1"/>
</dbReference>
<dbReference type="GO" id="GO:0016787">
    <property type="term" value="F:hydrolase activity"/>
    <property type="evidence" value="ECO:0007669"/>
    <property type="project" value="UniProtKB-KW"/>
</dbReference>
<evidence type="ECO:0000313" key="1">
    <source>
        <dbReference type="EMBL" id="AMM43830.1"/>
    </source>
</evidence>
<dbReference type="InterPro" id="IPR029052">
    <property type="entry name" value="Metallo-depent_PP-like"/>
</dbReference>
<sequence>MSTPRFIADLHMGHKNIWKYRPVFESTLHNDLYFQYILQETCKKRDTMFFLGDVIFDEIYLEFIKNLPGTKILILGNHCTEYISTSKLCEVFDEVHGLLKYKEFWLSHAPLHPDELRGKKNVHGHVHRESVNDLNYLNVSVDSSFMNFFPRTLHEIRQGFETVNNEQKIFAGVPNEDALSVIESNPIAKEAYYKALEESRKFTV</sequence>
<gene>
    <name evidence="1" type="ORF">CBB_266</name>
</gene>
<accession>A0A1L2CUW6</accession>
<keyword evidence="1" id="KW-0378">Hydrolase</keyword>
<organism evidence="1 2">
    <name type="scientific">Pectobacterium phage vB_PcaM_CBB</name>
    <dbReference type="NCBI Taxonomy" id="2772511"/>
    <lineage>
        <taxon>Viruses</taxon>
        <taxon>Duplodnaviria</taxon>
        <taxon>Heunggongvirae</taxon>
        <taxon>Uroviricota</taxon>
        <taxon>Caudoviricetes</taxon>
        <taxon>Mimasvirus</taxon>
        <taxon>Mimasvirus CBB</taxon>
    </lineage>
</organism>
<evidence type="ECO:0000313" key="2">
    <source>
        <dbReference type="Proteomes" id="UP000223891"/>
    </source>
</evidence>
<dbReference type="Proteomes" id="UP000223891">
    <property type="component" value="Segment"/>
</dbReference>
<dbReference type="Gene3D" id="3.60.21.10">
    <property type="match status" value="1"/>
</dbReference>
<keyword evidence="2" id="KW-1185">Reference proteome</keyword>
<proteinExistence type="predicted"/>
<protein>
    <submittedName>
        <fullName evidence="1">Putative phosphoesterase or phosphohydrolase</fullName>
    </submittedName>
</protein>
<dbReference type="EMBL" id="KU574722">
    <property type="protein sequence ID" value="AMM43830.1"/>
    <property type="molecule type" value="Genomic_DNA"/>
</dbReference>
<reference evidence="2" key="1">
    <citation type="submission" date="2016-01" db="EMBL/GenBank/DDBJ databases">
        <title>Isolation and Characterization of Enterobacteria phage CBB.</title>
        <authorList>
            <person name="Buttimer C.T.H."/>
            <person name="Hendrix H."/>
            <person name="Alexandre H."/>
            <person name="O'Mahony J."/>
            <person name="Lavigne R."/>
            <person name="Coffey A."/>
        </authorList>
    </citation>
    <scope>NUCLEOTIDE SEQUENCE [LARGE SCALE GENOMIC DNA]</scope>
</reference>